<proteinExistence type="predicted"/>
<accession>A0A6J4RR10</accession>
<reference evidence="1" key="1">
    <citation type="submission" date="2020-02" db="EMBL/GenBank/DDBJ databases">
        <authorList>
            <person name="Meier V. D."/>
        </authorList>
    </citation>
    <scope>NUCLEOTIDE SEQUENCE</scope>
    <source>
        <strain evidence="1">AVDCRST_MAG65</strain>
    </source>
</reference>
<gene>
    <name evidence="1" type="ORF">AVDCRST_MAG65-870</name>
</gene>
<protein>
    <submittedName>
        <fullName evidence="1">Uncharacterized protein</fullName>
    </submittedName>
</protein>
<evidence type="ECO:0000313" key="1">
    <source>
        <dbReference type="EMBL" id="CAA9472919.1"/>
    </source>
</evidence>
<dbReference type="EMBL" id="CADCVL010000151">
    <property type="protein sequence ID" value="CAA9472919.1"/>
    <property type="molecule type" value="Genomic_DNA"/>
</dbReference>
<sequence>MSEVQPASELPLASAQVASSIPGRLRLRLPATAAGRHRLATAAAALAGHDEFLVAEPRPGSGSLVLHYDPAHSVDVWVRLRALGLQVSDAAPGGSAASVDPSTRVMTALRALDALVPGVAAGHDLRTLVPLTYGLLAARQFVRGEQRLADAPWYVLAWYASESFQKAQRSRGGNDG</sequence>
<organism evidence="1">
    <name type="scientific">uncultured Solirubrobacteraceae bacterium</name>
    <dbReference type="NCBI Taxonomy" id="1162706"/>
    <lineage>
        <taxon>Bacteria</taxon>
        <taxon>Bacillati</taxon>
        <taxon>Actinomycetota</taxon>
        <taxon>Thermoleophilia</taxon>
        <taxon>Solirubrobacterales</taxon>
        <taxon>Solirubrobacteraceae</taxon>
        <taxon>environmental samples</taxon>
    </lineage>
</organism>
<dbReference type="AlphaFoldDB" id="A0A6J4RR10"/>
<name>A0A6J4RR10_9ACTN</name>